<accession>A0AAD1C6M2</accession>
<dbReference type="AlphaFoldDB" id="A0AAD1C6M2"/>
<dbReference type="Proteomes" id="UP000218554">
    <property type="component" value="Chromosome"/>
</dbReference>
<name>A0AAD1C6M2_METFU</name>
<reference evidence="2" key="1">
    <citation type="submission" date="2015-05" db="EMBL/GenBank/DDBJ databases">
        <title>Draft genome sequencing of a biphenyl-degrading bacterium, Pseudomonas balearica KF707 (=NBRC110670).</title>
        <authorList>
            <person name="Kimura N."/>
            <person name="Hirose J."/>
            <person name="Watanabe T."/>
            <person name="Suenaga H."/>
            <person name="Fujihara H."/>
            <person name="Noguchi M."/>
            <person name="Hashimoto M."/>
            <person name="Shimodaira J."/>
            <person name="Tsuchikane K."/>
            <person name="Hosoyama A."/>
            <person name="Yamazoe A."/>
            <person name="Fujita N."/>
            <person name="Furukawa K."/>
        </authorList>
    </citation>
    <scope>NUCLEOTIDE SEQUENCE [LARGE SCALE GENOMIC DNA]</scope>
    <source>
        <strain evidence="2">DSM 10086 / NBRC 110670 / KF707</strain>
    </source>
</reference>
<reference evidence="1 2" key="2">
    <citation type="journal article" date="2017" name="Int. J. Syst. Evol. Microbiol.">
        <title>Pseudomonas furukawaii sp. nov., a polychlorinated biphenyl-degrading bacterium isolated from biphenyl-contaminated soil in Japan.</title>
        <authorList>
            <person name="Kimura N."/>
            <person name="Watanabe T."/>
            <person name="Suenaga H."/>
            <person name="Fujihara H."/>
            <person name="Futagami T."/>
            <person name="Goto M."/>
            <person name="Hanada S."/>
            <person name="Hirose J."/>
        </authorList>
    </citation>
    <scope>NUCLEOTIDE SEQUENCE [LARGE SCALE GENOMIC DNA]</scope>
    <source>
        <strain evidence="2">DSM 10086 / NBRC 110670 / KF707</strain>
    </source>
</reference>
<gene>
    <name evidence="1" type="ORF">KF707C_51660</name>
</gene>
<dbReference type="EMBL" id="AP014862">
    <property type="protein sequence ID" value="BAU76854.1"/>
    <property type="molecule type" value="Genomic_DNA"/>
</dbReference>
<organism evidence="1 2">
    <name type="scientific">Metapseudomonas furukawaii</name>
    <name type="common">Pseudomonas furukawaii</name>
    <dbReference type="NCBI Taxonomy" id="1149133"/>
    <lineage>
        <taxon>Bacteria</taxon>
        <taxon>Pseudomonadati</taxon>
        <taxon>Pseudomonadota</taxon>
        <taxon>Gammaproteobacteria</taxon>
        <taxon>Pseudomonadales</taxon>
        <taxon>Pseudomonadaceae</taxon>
        <taxon>Metapseudomonas</taxon>
    </lineage>
</organism>
<keyword evidence="2" id="KW-1185">Reference proteome</keyword>
<evidence type="ECO:0000313" key="1">
    <source>
        <dbReference type="EMBL" id="BAU76854.1"/>
    </source>
</evidence>
<proteinExistence type="predicted"/>
<sequence length="40" mass="4617">MLLRFLGLALVFSKWRAINSCCFPAFKKADPTSSYFIFLI</sequence>
<evidence type="ECO:0000313" key="2">
    <source>
        <dbReference type="Proteomes" id="UP000218554"/>
    </source>
</evidence>
<protein>
    <submittedName>
        <fullName evidence="1">Uncharacterized protein</fullName>
    </submittedName>
</protein>
<dbReference type="KEGG" id="pfuw:KF707C_51660"/>